<proteinExistence type="predicted"/>
<feature type="region of interest" description="Disordered" evidence="1">
    <location>
        <begin position="1"/>
        <end position="24"/>
    </location>
</feature>
<evidence type="ECO:0000313" key="3">
    <source>
        <dbReference type="Proteomes" id="UP001603857"/>
    </source>
</evidence>
<feature type="compositionally biased region" description="Basic and acidic residues" evidence="1">
    <location>
        <begin position="10"/>
        <end position="24"/>
    </location>
</feature>
<dbReference type="Proteomes" id="UP001603857">
    <property type="component" value="Unassembled WGS sequence"/>
</dbReference>
<reference evidence="2 3" key="1">
    <citation type="submission" date="2024-08" db="EMBL/GenBank/DDBJ databases">
        <title>Insights into the chromosomal genome structure of Flemingia macrophylla.</title>
        <authorList>
            <person name="Ding Y."/>
            <person name="Zhao Y."/>
            <person name="Bi W."/>
            <person name="Wu M."/>
            <person name="Zhao G."/>
            <person name="Gong Y."/>
            <person name="Li W."/>
            <person name="Zhang P."/>
        </authorList>
    </citation>
    <scope>NUCLEOTIDE SEQUENCE [LARGE SCALE GENOMIC DNA]</scope>
    <source>
        <strain evidence="2">DYQJB</strain>
        <tissue evidence="2">Leaf</tissue>
    </source>
</reference>
<keyword evidence="3" id="KW-1185">Reference proteome</keyword>
<protein>
    <submittedName>
        <fullName evidence="2">Uncharacterized protein</fullName>
    </submittedName>
</protein>
<sequence length="218" mass="25273">MTQMLNALEQRPHKGESSRTEMQKNAENLHQRVVICPRAQPWGFSPTLIQNDAETVKRSKMKNRTARTSERKNAVNVLTQKCITARTARRCRFHVLKNPDMDHDVLNLEEDVELRPKHYIGLDTMKDVGEPKQEQAGLKVSKYQELNMVNDVEELKLKKKLELEISEDLDLNKVNNREEQKPQKAVELRVSNVVDLNKVKNVEELKQEKALELKVSKV</sequence>
<gene>
    <name evidence="2" type="ORF">Fmac_024815</name>
</gene>
<dbReference type="AlphaFoldDB" id="A0ABD1LQF8"/>
<dbReference type="EMBL" id="JBGMDY010000008">
    <property type="protein sequence ID" value="KAL2325757.1"/>
    <property type="molecule type" value="Genomic_DNA"/>
</dbReference>
<name>A0ABD1LQF8_9FABA</name>
<organism evidence="2 3">
    <name type="scientific">Flemingia macrophylla</name>
    <dbReference type="NCBI Taxonomy" id="520843"/>
    <lineage>
        <taxon>Eukaryota</taxon>
        <taxon>Viridiplantae</taxon>
        <taxon>Streptophyta</taxon>
        <taxon>Embryophyta</taxon>
        <taxon>Tracheophyta</taxon>
        <taxon>Spermatophyta</taxon>
        <taxon>Magnoliopsida</taxon>
        <taxon>eudicotyledons</taxon>
        <taxon>Gunneridae</taxon>
        <taxon>Pentapetalae</taxon>
        <taxon>rosids</taxon>
        <taxon>fabids</taxon>
        <taxon>Fabales</taxon>
        <taxon>Fabaceae</taxon>
        <taxon>Papilionoideae</taxon>
        <taxon>50 kb inversion clade</taxon>
        <taxon>NPAAA clade</taxon>
        <taxon>indigoferoid/millettioid clade</taxon>
        <taxon>Phaseoleae</taxon>
        <taxon>Flemingia</taxon>
    </lineage>
</organism>
<accession>A0ABD1LQF8</accession>
<comment type="caution">
    <text evidence="2">The sequence shown here is derived from an EMBL/GenBank/DDBJ whole genome shotgun (WGS) entry which is preliminary data.</text>
</comment>
<evidence type="ECO:0000256" key="1">
    <source>
        <dbReference type="SAM" id="MobiDB-lite"/>
    </source>
</evidence>
<evidence type="ECO:0000313" key="2">
    <source>
        <dbReference type="EMBL" id="KAL2325757.1"/>
    </source>
</evidence>